<proteinExistence type="predicted"/>
<dbReference type="AlphaFoldDB" id="A0A8X8CY55"/>
<evidence type="ECO:0000256" key="1">
    <source>
        <dbReference type="SAM" id="MobiDB-lite"/>
    </source>
</evidence>
<comment type="caution">
    <text evidence="2">The sequence shown here is derived from an EMBL/GenBank/DDBJ whole genome shotgun (WGS) entry which is preliminary data.</text>
</comment>
<feature type="region of interest" description="Disordered" evidence="1">
    <location>
        <begin position="148"/>
        <end position="172"/>
    </location>
</feature>
<protein>
    <submittedName>
        <fullName evidence="2">Uncharacterized protein</fullName>
    </submittedName>
</protein>
<feature type="compositionally biased region" description="Basic and acidic residues" evidence="1">
    <location>
        <begin position="148"/>
        <end position="163"/>
    </location>
</feature>
<evidence type="ECO:0000313" key="2">
    <source>
        <dbReference type="EMBL" id="KAG6770617.1"/>
    </source>
</evidence>
<dbReference type="Proteomes" id="UP000886885">
    <property type="component" value="Chromosome 6D"/>
</dbReference>
<reference evidence="2" key="1">
    <citation type="journal article" date="2020" name="bioRxiv">
        <title>Hybrid origin of Populus tomentosa Carr. identified through genome sequencing and phylogenomic analysis.</title>
        <authorList>
            <person name="An X."/>
            <person name="Gao K."/>
            <person name="Chen Z."/>
            <person name="Li J."/>
            <person name="Yang X."/>
            <person name="Yang X."/>
            <person name="Zhou J."/>
            <person name="Guo T."/>
            <person name="Zhao T."/>
            <person name="Huang S."/>
            <person name="Miao D."/>
            <person name="Khan W.U."/>
            <person name="Rao P."/>
            <person name="Ye M."/>
            <person name="Lei B."/>
            <person name="Liao W."/>
            <person name="Wang J."/>
            <person name="Ji L."/>
            <person name="Li Y."/>
            <person name="Guo B."/>
            <person name="Mustafa N.S."/>
            <person name="Li S."/>
            <person name="Yun Q."/>
            <person name="Keller S.R."/>
            <person name="Mao J."/>
            <person name="Zhang R."/>
            <person name="Strauss S.H."/>
        </authorList>
    </citation>
    <scope>NUCLEOTIDE SEQUENCE</scope>
    <source>
        <strain evidence="2">GM15</strain>
        <tissue evidence="2">Leaf</tissue>
    </source>
</reference>
<evidence type="ECO:0000313" key="3">
    <source>
        <dbReference type="Proteomes" id="UP000886885"/>
    </source>
</evidence>
<accession>A0A8X8CY55</accession>
<sequence length="172" mass="19056">MPMAKRARGQHLTEKSATVEPSKQAEAGEEDGRPNYKETEKELKNVKEHNSNKTVTGNYNPSRRLALFQLGTDIPLSQFLSGDLAPARSSEVAEQDVLEWVENDKRRAHASCNVRKSDVPEDRYSNAFLGYGPEDSTLELIVFGATSHAKEEKSKKQAGEERGNSGICKHGL</sequence>
<keyword evidence="3" id="KW-1185">Reference proteome</keyword>
<gene>
    <name evidence="2" type="ORF">POTOM_026304</name>
</gene>
<organism evidence="2 3">
    <name type="scientific">Populus tomentosa</name>
    <name type="common">Chinese white poplar</name>
    <dbReference type="NCBI Taxonomy" id="118781"/>
    <lineage>
        <taxon>Eukaryota</taxon>
        <taxon>Viridiplantae</taxon>
        <taxon>Streptophyta</taxon>
        <taxon>Embryophyta</taxon>
        <taxon>Tracheophyta</taxon>
        <taxon>Spermatophyta</taxon>
        <taxon>Magnoliopsida</taxon>
        <taxon>eudicotyledons</taxon>
        <taxon>Gunneridae</taxon>
        <taxon>Pentapetalae</taxon>
        <taxon>rosids</taxon>
        <taxon>fabids</taxon>
        <taxon>Malpighiales</taxon>
        <taxon>Salicaceae</taxon>
        <taxon>Saliceae</taxon>
        <taxon>Populus</taxon>
    </lineage>
</organism>
<name>A0A8X8CY55_POPTO</name>
<dbReference type="OrthoDB" id="16820at2759"/>
<feature type="region of interest" description="Disordered" evidence="1">
    <location>
        <begin position="1"/>
        <end position="38"/>
    </location>
</feature>
<dbReference type="EMBL" id="JAAWWB010000012">
    <property type="protein sequence ID" value="KAG6770617.1"/>
    <property type="molecule type" value="Genomic_DNA"/>
</dbReference>